<feature type="domain" description="FAD dependent oxidoreductase" evidence="1">
    <location>
        <begin position="42"/>
        <end position="396"/>
    </location>
</feature>
<dbReference type="SUPFAM" id="SSF51905">
    <property type="entry name" value="FAD/NAD(P)-binding domain"/>
    <property type="match status" value="1"/>
</dbReference>
<accession>A0ABQ6NNW0</accession>
<organism evidence="2 3">
    <name type="scientific">Paenibacillus glycanilyticus</name>
    <dbReference type="NCBI Taxonomy" id="126569"/>
    <lineage>
        <taxon>Bacteria</taxon>
        <taxon>Bacillati</taxon>
        <taxon>Bacillota</taxon>
        <taxon>Bacilli</taxon>
        <taxon>Bacillales</taxon>
        <taxon>Paenibacillaceae</taxon>
        <taxon>Paenibacillus</taxon>
    </lineage>
</organism>
<dbReference type="Proteomes" id="UP001285921">
    <property type="component" value="Unassembled WGS sequence"/>
</dbReference>
<dbReference type="Gene3D" id="3.30.9.10">
    <property type="entry name" value="D-Amino Acid Oxidase, subunit A, domain 2"/>
    <property type="match status" value="1"/>
</dbReference>
<name>A0ABQ6NNW0_9BACL</name>
<comment type="caution">
    <text evidence="2">The sequence shown here is derived from an EMBL/GenBank/DDBJ whole genome shotgun (WGS) entry which is preliminary data.</text>
</comment>
<evidence type="ECO:0000313" key="3">
    <source>
        <dbReference type="Proteomes" id="UP001285921"/>
    </source>
</evidence>
<dbReference type="PANTHER" id="PTHR13847:SF201">
    <property type="entry name" value="PUTATIBE OXIDOREDUCTASE"/>
    <property type="match status" value="1"/>
</dbReference>
<proteinExistence type="predicted"/>
<dbReference type="InterPro" id="IPR036188">
    <property type="entry name" value="FAD/NAD-bd_sf"/>
</dbReference>
<dbReference type="Gene3D" id="3.50.50.60">
    <property type="entry name" value="FAD/NAD(P)-binding domain"/>
    <property type="match status" value="1"/>
</dbReference>
<dbReference type="RefSeq" id="WP_317980750.1">
    <property type="nucleotide sequence ID" value="NZ_BTCL01000012.1"/>
</dbReference>
<keyword evidence="3" id="KW-1185">Reference proteome</keyword>
<sequence length="420" mass="46569">MGILTGEVIFMKELHSGRLFWPTTEEQYKEYSALSEDIQVQVAIIGGGMSGSMCAYALQNSGINVAIMERETIAGGSTSANTGLLQFSNDIMLCELIGQIGRQAAVSFYSACKDAVAQIGEISGKLSANSHFVPRSSLYYASSEQDLPKLRKEYETLRQNGFDVDFWEADTISKHFPFRRSGAIITNGDAEINPFRFVHGMAEAATANGARIFEHTDVVSHENTADGKHRLATASGHVVVADKVVYAVGYEPEELRGQLIKPVLNRSFAAVTAVQDKNKLLHWHKQMLIWETDRPYLYMRTTMDGRVIIGGLDEPTEHPIEGERERTKRIDRLYDKLTAHFPMLDAPFEYEWSATFGESVDNLPFIGEDPAMPGVYYCLGYGGNGTVYSMMASNILLALIQEGHHPLVDIVGLKRPTLQA</sequence>
<dbReference type="InterPro" id="IPR006076">
    <property type="entry name" value="FAD-dep_OxRdtase"/>
</dbReference>
<dbReference type="PANTHER" id="PTHR13847">
    <property type="entry name" value="SARCOSINE DEHYDROGENASE-RELATED"/>
    <property type="match status" value="1"/>
</dbReference>
<protein>
    <submittedName>
        <fullName evidence="2">Oxidoreductase</fullName>
    </submittedName>
</protein>
<dbReference type="EMBL" id="BTCL01000012">
    <property type="protein sequence ID" value="GMK46479.1"/>
    <property type="molecule type" value="Genomic_DNA"/>
</dbReference>
<gene>
    <name evidence="2" type="ORF">PghCCS26_36080</name>
</gene>
<reference evidence="2 3" key="1">
    <citation type="submission" date="2023-05" db="EMBL/GenBank/DDBJ databases">
        <title>Draft genome of Paenibacillus sp. CCS26.</title>
        <authorList>
            <person name="Akita H."/>
            <person name="Shinto Y."/>
            <person name="Kimura Z."/>
        </authorList>
    </citation>
    <scope>NUCLEOTIDE SEQUENCE [LARGE SCALE GENOMIC DNA]</scope>
    <source>
        <strain evidence="2 3">CCS26</strain>
    </source>
</reference>
<evidence type="ECO:0000313" key="2">
    <source>
        <dbReference type="EMBL" id="GMK46479.1"/>
    </source>
</evidence>
<dbReference type="Pfam" id="PF01266">
    <property type="entry name" value="DAO"/>
    <property type="match status" value="1"/>
</dbReference>
<evidence type="ECO:0000259" key="1">
    <source>
        <dbReference type="Pfam" id="PF01266"/>
    </source>
</evidence>